<keyword evidence="2" id="KW-1003">Cell membrane</keyword>
<keyword evidence="9" id="KW-1185">Reference proteome</keyword>
<feature type="domain" description="Phage shock protein PspC N-terminal" evidence="7">
    <location>
        <begin position="2"/>
        <end position="60"/>
    </location>
</feature>
<dbReference type="PANTHER" id="PTHR33885">
    <property type="entry name" value="PHAGE SHOCK PROTEIN C"/>
    <property type="match status" value="1"/>
</dbReference>
<evidence type="ECO:0000256" key="1">
    <source>
        <dbReference type="ARBA" id="ARBA00004162"/>
    </source>
</evidence>
<reference evidence="9" key="1">
    <citation type="submission" date="2016-10" db="EMBL/GenBank/DDBJ databases">
        <authorList>
            <person name="Varghese N."/>
            <person name="Submissions S."/>
        </authorList>
    </citation>
    <scope>NUCLEOTIDE SEQUENCE [LARGE SCALE GENOMIC DNA]</scope>
    <source>
        <strain evidence="9">DSM 45789</strain>
    </source>
</reference>
<dbReference type="AlphaFoldDB" id="A0A1I6NY32"/>
<evidence type="ECO:0000259" key="7">
    <source>
        <dbReference type="Pfam" id="PF04024"/>
    </source>
</evidence>
<dbReference type="EMBL" id="FPAA01000001">
    <property type="protein sequence ID" value="SFS32892.1"/>
    <property type="molecule type" value="Genomic_DNA"/>
</dbReference>
<name>A0A1I6NY32_9BACL</name>
<gene>
    <name evidence="8" type="ORF">SAMN05444972_101229</name>
</gene>
<protein>
    <submittedName>
        <fullName evidence="8">Phage shock protein PspC (Stress-responsive transcriptional regulator)</fullName>
    </submittedName>
</protein>
<dbReference type="Pfam" id="PF04024">
    <property type="entry name" value="PspC"/>
    <property type="match status" value="1"/>
</dbReference>
<keyword evidence="5 6" id="KW-0472">Membrane</keyword>
<evidence type="ECO:0000256" key="2">
    <source>
        <dbReference type="ARBA" id="ARBA00022475"/>
    </source>
</evidence>
<dbReference type="PANTHER" id="PTHR33885:SF3">
    <property type="entry name" value="PHAGE SHOCK PROTEIN C"/>
    <property type="match status" value="1"/>
</dbReference>
<evidence type="ECO:0000313" key="8">
    <source>
        <dbReference type="EMBL" id="SFS32892.1"/>
    </source>
</evidence>
<dbReference type="Proteomes" id="UP000198660">
    <property type="component" value="Unassembled WGS sequence"/>
</dbReference>
<evidence type="ECO:0000256" key="6">
    <source>
        <dbReference type="SAM" id="Phobius"/>
    </source>
</evidence>
<sequence>MSLYRSQSDKILGGVCGGVAQRIGISSSIVRLVTLILFFVSGFFPVGLIYFVLMYALPKK</sequence>
<keyword evidence="4 6" id="KW-1133">Transmembrane helix</keyword>
<comment type="subcellular location">
    <subcellularLocation>
        <location evidence="1">Cell membrane</location>
        <topology evidence="1">Single-pass membrane protein</topology>
    </subcellularLocation>
</comment>
<dbReference type="GO" id="GO:0005886">
    <property type="term" value="C:plasma membrane"/>
    <property type="evidence" value="ECO:0007669"/>
    <property type="project" value="UniProtKB-SubCell"/>
</dbReference>
<evidence type="ECO:0000313" key="9">
    <source>
        <dbReference type="Proteomes" id="UP000198660"/>
    </source>
</evidence>
<evidence type="ECO:0000256" key="5">
    <source>
        <dbReference type="ARBA" id="ARBA00023136"/>
    </source>
</evidence>
<dbReference type="OrthoDB" id="9815286at2"/>
<proteinExistence type="predicted"/>
<accession>A0A1I6NY32</accession>
<evidence type="ECO:0000256" key="3">
    <source>
        <dbReference type="ARBA" id="ARBA00022692"/>
    </source>
</evidence>
<feature type="transmembrane region" description="Helical" evidence="6">
    <location>
        <begin position="32"/>
        <end position="57"/>
    </location>
</feature>
<evidence type="ECO:0000256" key="4">
    <source>
        <dbReference type="ARBA" id="ARBA00022989"/>
    </source>
</evidence>
<dbReference type="RefSeq" id="WP_091832567.1">
    <property type="nucleotide sequence ID" value="NZ_FPAA01000001.1"/>
</dbReference>
<dbReference type="InterPro" id="IPR007168">
    <property type="entry name" value="Phageshock_PspC_N"/>
</dbReference>
<dbReference type="InterPro" id="IPR052027">
    <property type="entry name" value="PspC"/>
</dbReference>
<organism evidence="8 9">
    <name type="scientific">Marininema halotolerans</name>
    <dbReference type="NCBI Taxonomy" id="1155944"/>
    <lineage>
        <taxon>Bacteria</taxon>
        <taxon>Bacillati</taxon>
        <taxon>Bacillota</taxon>
        <taxon>Bacilli</taxon>
        <taxon>Bacillales</taxon>
        <taxon>Thermoactinomycetaceae</taxon>
        <taxon>Marininema</taxon>
    </lineage>
</organism>
<keyword evidence="3 6" id="KW-0812">Transmembrane</keyword>